<feature type="transmembrane region" description="Helical" evidence="10">
    <location>
        <begin position="152"/>
        <end position="174"/>
    </location>
</feature>
<evidence type="ECO:0000256" key="6">
    <source>
        <dbReference type="ARBA" id="ARBA00023053"/>
    </source>
</evidence>
<protein>
    <submittedName>
        <fullName evidence="12">Sodium/proton antiporter, CPA1 family</fullName>
    </submittedName>
</protein>
<comment type="similarity">
    <text evidence="10">Belongs to the monovalent cation:proton antiporter 1 (CPA1) transporter (TC 2.A.36) family.</text>
</comment>
<feature type="transmembrane region" description="Helical" evidence="10">
    <location>
        <begin position="233"/>
        <end position="250"/>
    </location>
</feature>
<dbReference type="GO" id="GO:0005886">
    <property type="term" value="C:plasma membrane"/>
    <property type="evidence" value="ECO:0007669"/>
    <property type="project" value="UniProtKB-SubCell"/>
</dbReference>
<reference key="1">
    <citation type="submission" date="2010-11" db="EMBL/GenBank/DDBJ databases">
        <title>The complete genome of Leadbetterella byssophila DSM 17132.</title>
        <authorList>
            <consortium name="US DOE Joint Genome Institute (JGI-PGF)"/>
            <person name="Lucas S."/>
            <person name="Copeland A."/>
            <person name="Lapidus A."/>
            <person name="Glavina del Rio T."/>
            <person name="Dalin E."/>
            <person name="Tice H."/>
            <person name="Bruce D."/>
            <person name="Goodwin L."/>
            <person name="Pitluck S."/>
            <person name="Kyrpides N."/>
            <person name="Mavromatis K."/>
            <person name="Ivanova N."/>
            <person name="Teshima H."/>
            <person name="Brettin T."/>
            <person name="Detter J.C."/>
            <person name="Han C."/>
            <person name="Tapia R."/>
            <person name="Land M."/>
            <person name="Hauser L."/>
            <person name="Markowitz V."/>
            <person name="Cheng J.-F."/>
            <person name="Hugenholtz P."/>
            <person name="Woyke T."/>
            <person name="Wu D."/>
            <person name="Tindall B."/>
            <person name="Pomrenke H.G."/>
            <person name="Brambilla E."/>
            <person name="Klenk H.-P."/>
            <person name="Eisen J.A."/>
        </authorList>
    </citation>
    <scope>NUCLEOTIDE SEQUENCE [LARGE SCALE GENOMIC DNA]</scope>
    <source>
        <strain>DSM 17132</strain>
    </source>
</reference>
<dbReference type="GO" id="GO:0098719">
    <property type="term" value="P:sodium ion import across plasma membrane"/>
    <property type="evidence" value="ECO:0007669"/>
    <property type="project" value="TreeGrafter"/>
</dbReference>
<keyword evidence="10" id="KW-0050">Antiport</keyword>
<evidence type="ECO:0000313" key="13">
    <source>
        <dbReference type="Proteomes" id="UP000007435"/>
    </source>
</evidence>
<comment type="subcellular location">
    <subcellularLocation>
        <location evidence="1 10">Cell membrane</location>
        <topology evidence="1 10">Multi-pass membrane protein</topology>
    </subcellularLocation>
</comment>
<gene>
    <name evidence="12" type="ordered locus">Lbys_0915</name>
</gene>
<proteinExistence type="inferred from homology"/>
<accession>E4RRK0</accession>
<keyword evidence="7 10" id="KW-0406">Ion transport</keyword>
<comment type="function">
    <text evidence="10">Na(+)/H(+) antiporter that extrudes sodium in exchange for external protons.</text>
</comment>
<organism evidence="12 13">
    <name type="scientific">Leadbetterella byssophila (strain DSM 17132 / JCM 16389 / KACC 11308 / NBRC 106382 / 4M15)</name>
    <dbReference type="NCBI Taxonomy" id="649349"/>
    <lineage>
        <taxon>Bacteria</taxon>
        <taxon>Pseudomonadati</taxon>
        <taxon>Bacteroidota</taxon>
        <taxon>Cytophagia</taxon>
        <taxon>Cytophagales</taxon>
        <taxon>Leadbetterellaceae</taxon>
        <taxon>Leadbetterella</taxon>
    </lineage>
</organism>
<keyword evidence="6 10" id="KW-0915">Sodium</keyword>
<keyword evidence="4 10" id="KW-0812">Transmembrane</keyword>
<dbReference type="PANTHER" id="PTHR10110:SF86">
    <property type="entry name" value="SODIUM_HYDROGEN EXCHANGER 7"/>
    <property type="match status" value="1"/>
</dbReference>
<dbReference type="InterPro" id="IPR006153">
    <property type="entry name" value="Cation/H_exchanger_TM"/>
</dbReference>
<feature type="transmembrane region" description="Helical" evidence="10">
    <location>
        <begin position="110"/>
        <end position="131"/>
    </location>
</feature>
<feature type="transmembrane region" description="Helical" evidence="10">
    <location>
        <begin position="84"/>
        <end position="104"/>
    </location>
</feature>
<dbReference type="Gene3D" id="6.10.140.1330">
    <property type="match status" value="1"/>
</dbReference>
<dbReference type="OrthoDB" id="9809206at2"/>
<keyword evidence="13" id="KW-1185">Reference proteome</keyword>
<dbReference type="NCBIfam" id="TIGR00831">
    <property type="entry name" value="a_cpa1"/>
    <property type="match status" value="1"/>
</dbReference>
<dbReference type="GO" id="GO:0051453">
    <property type="term" value="P:regulation of intracellular pH"/>
    <property type="evidence" value="ECO:0007669"/>
    <property type="project" value="TreeGrafter"/>
</dbReference>
<dbReference type="InterPro" id="IPR004705">
    <property type="entry name" value="Cation/H_exchanger_CPA1_bac"/>
</dbReference>
<evidence type="ECO:0000256" key="5">
    <source>
        <dbReference type="ARBA" id="ARBA00022989"/>
    </source>
</evidence>
<dbReference type="Proteomes" id="UP000007435">
    <property type="component" value="Chromosome"/>
</dbReference>
<feature type="transmembrane region" description="Helical" evidence="10">
    <location>
        <begin position="180"/>
        <end position="200"/>
    </location>
</feature>
<evidence type="ECO:0000313" key="12">
    <source>
        <dbReference type="EMBL" id="ADQ16656.1"/>
    </source>
</evidence>
<evidence type="ECO:0000256" key="7">
    <source>
        <dbReference type="ARBA" id="ARBA00023065"/>
    </source>
</evidence>
<reference evidence="12 13" key="2">
    <citation type="journal article" date="2011" name="Stand. Genomic Sci.">
        <title>Complete genome sequence of Leadbetterella byssophila type strain (4M15).</title>
        <authorList>
            <person name="Abt B."/>
            <person name="Teshima H."/>
            <person name="Lucas S."/>
            <person name="Lapidus A."/>
            <person name="Del Rio T.G."/>
            <person name="Nolan M."/>
            <person name="Tice H."/>
            <person name="Cheng J.F."/>
            <person name="Pitluck S."/>
            <person name="Liolios K."/>
            <person name="Pagani I."/>
            <person name="Ivanova N."/>
            <person name="Mavromatis K."/>
            <person name="Pati A."/>
            <person name="Tapia R."/>
            <person name="Han C."/>
            <person name="Goodwin L."/>
            <person name="Chen A."/>
            <person name="Palaniappan K."/>
            <person name="Land M."/>
            <person name="Hauser L."/>
            <person name="Chang Y.J."/>
            <person name="Jeffries C.D."/>
            <person name="Rohde M."/>
            <person name="Goker M."/>
            <person name="Tindall B.J."/>
            <person name="Detter J.C."/>
            <person name="Woyke T."/>
            <person name="Bristow J."/>
            <person name="Eisen J.A."/>
            <person name="Markowitz V."/>
            <person name="Hugenholtz P."/>
            <person name="Klenk H.P."/>
            <person name="Kyrpides N.C."/>
        </authorList>
    </citation>
    <scope>NUCLEOTIDE SEQUENCE [LARGE SCALE GENOMIC DNA]</scope>
    <source>
        <strain evidence="13">DSM 17132 / JCM 16389 / KACC 11308 / NBRC 106382 / 4M15</strain>
    </source>
</reference>
<dbReference type="RefSeq" id="WP_013407707.1">
    <property type="nucleotide sequence ID" value="NC_014655.1"/>
</dbReference>
<feature type="transmembrane region" description="Helical" evidence="10">
    <location>
        <begin position="29"/>
        <end position="49"/>
    </location>
</feature>
<dbReference type="GO" id="GO:0015386">
    <property type="term" value="F:potassium:proton antiporter activity"/>
    <property type="evidence" value="ECO:0007669"/>
    <property type="project" value="TreeGrafter"/>
</dbReference>
<evidence type="ECO:0000256" key="1">
    <source>
        <dbReference type="ARBA" id="ARBA00004651"/>
    </source>
</evidence>
<evidence type="ECO:0000256" key="2">
    <source>
        <dbReference type="ARBA" id="ARBA00022448"/>
    </source>
</evidence>
<keyword evidence="8 10" id="KW-0472">Membrane</keyword>
<dbReference type="eggNOG" id="COG0025">
    <property type="taxonomic scope" value="Bacteria"/>
</dbReference>
<evidence type="ECO:0000256" key="4">
    <source>
        <dbReference type="ARBA" id="ARBA00022692"/>
    </source>
</evidence>
<dbReference type="PANTHER" id="PTHR10110">
    <property type="entry name" value="SODIUM/HYDROGEN EXCHANGER"/>
    <property type="match status" value="1"/>
</dbReference>
<evidence type="ECO:0000256" key="3">
    <source>
        <dbReference type="ARBA" id="ARBA00022475"/>
    </source>
</evidence>
<evidence type="ECO:0000256" key="9">
    <source>
        <dbReference type="ARBA" id="ARBA00023201"/>
    </source>
</evidence>
<dbReference type="EMBL" id="CP002305">
    <property type="protein sequence ID" value="ADQ16656.1"/>
    <property type="molecule type" value="Genomic_DNA"/>
</dbReference>
<evidence type="ECO:0000259" key="11">
    <source>
        <dbReference type="Pfam" id="PF00999"/>
    </source>
</evidence>
<feature type="transmembrane region" description="Helical" evidence="10">
    <location>
        <begin position="55"/>
        <end position="72"/>
    </location>
</feature>
<evidence type="ECO:0000256" key="10">
    <source>
        <dbReference type="RuleBase" id="RU366002"/>
    </source>
</evidence>
<feature type="transmembrane region" description="Helical" evidence="10">
    <location>
        <begin position="306"/>
        <end position="326"/>
    </location>
</feature>
<name>E4RRK0_LEAB4</name>
<keyword evidence="5 10" id="KW-1133">Transmembrane helix</keyword>
<dbReference type="HOGENOM" id="CLU_005912_8_2_10"/>
<dbReference type="GO" id="GO:0015385">
    <property type="term" value="F:sodium:proton antiporter activity"/>
    <property type="evidence" value="ECO:0007669"/>
    <property type="project" value="InterPro"/>
</dbReference>
<keyword evidence="9 10" id="KW-0739">Sodium transport</keyword>
<evidence type="ECO:0000256" key="8">
    <source>
        <dbReference type="ARBA" id="ARBA00023136"/>
    </source>
</evidence>
<keyword evidence="3 10" id="KW-1003">Cell membrane</keyword>
<dbReference type="InterPro" id="IPR018422">
    <property type="entry name" value="Cation/H_exchanger_CPA1"/>
</dbReference>
<keyword evidence="2 10" id="KW-0813">Transport</keyword>
<feature type="transmembrane region" description="Helical" evidence="10">
    <location>
        <begin position="347"/>
        <end position="370"/>
    </location>
</feature>
<dbReference type="Pfam" id="PF00999">
    <property type="entry name" value="Na_H_Exchanger"/>
    <property type="match status" value="1"/>
</dbReference>
<dbReference type="AlphaFoldDB" id="E4RRK0"/>
<feature type="transmembrane region" description="Helical" evidence="10">
    <location>
        <begin position="262"/>
        <end position="286"/>
    </location>
</feature>
<sequence>MHHTLLYILALLFAVFLLVLLARKLKIAYPIFLVLAGLGICFIPGVPTLHLDPDLIFLIFLPPLLYEAAWYTSWNDFWKWKRPIILLAFGLVFFTSSIVAYASVALIPGFTLALGFLLGGIVSPPDAVAAASVLKGMSVPKRLMTILEGESLVNDASSLIVFRFALLAAISGSFSLQEAVVQFFLVAGMGVVVGLVGANFMYLIHRYLPTNVAIDAALTVMTPYLLFLLAEQFHFSGVMAVVSGGLYMSYRSHEVFQNGSTRLNMLGVWTTMIFVMNALVFILIGLELPEIIQGLGEYSVIQAIKYSLWVSVLVILLRFLWVYPAAHLPRWISRKVRKEPSPGWKGPLVISWAGMRGVVSLATALSIPLYLTDGVAFPQRNLILFITFGVILVTLVFQGLTLPFILRIIHLEEIDAVVPAEIQRAGIQKHLNQIALAELKGIEGNDWLNIFKAKLEREEQPQPLSVKKREEFHAVLLKIYSLQRKELFKLRRENAFSDEEIRRAELQLDLDEMSITGAEH</sequence>
<feature type="domain" description="Cation/H+ exchanger transmembrane" evidence="11">
    <location>
        <begin position="14"/>
        <end position="407"/>
    </location>
</feature>
<dbReference type="KEGG" id="lby:Lbys_0915"/>
<feature type="transmembrane region" description="Helical" evidence="10">
    <location>
        <begin position="6"/>
        <end position="22"/>
    </location>
</feature>
<feature type="transmembrane region" description="Helical" evidence="10">
    <location>
        <begin position="382"/>
        <end position="406"/>
    </location>
</feature>
<dbReference type="STRING" id="649349.Lbys_0915"/>